<dbReference type="AlphaFoldDB" id="A0A511YV83"/>
<dbReference type="OrthoDB" id="3204284at2"/>
<gene>
    <name evidence="3" type="ORF">AFE02nite_08550</name>
</gene>
<evidence type="ECO:0000256" key="1">
    <source>
        <dbReference type="ARBA" id="ARBA00022801"/>
    </source>
</evidence>
<dbReference type="EMBL" id="BJYK01000001">
    <property type="protein sequence ID" value="GEN79121.1"/>
    <property type="molecule type" value="Genomic_DNA"/>
</dbReference>
<dbReference type="GO" id="GO:0016787">
    <property type="term" value="F:hydrolase activity"/>
    <property type="evidence" value="ECO:0007669"/>
    <property type="project" value="UniProtKB-KW"/>
</dbReference>
<reference evidence="3 4" key="1">
    <citation type="submission" date="2019-07" db="EMBL/GenBank/DDBJ databases">
        <title>Whole genome shotgun sequence of Actinotalea fermentans NBRC 105374.</title>
        <authorList>
            <person name="Hosoyama A."/>
            <person name="Uohara A."/>
            <person name="Ohji S."/>
            <person name="Ichikawa N."/>
        </authorList>
    </citation>
    <scope>NUCLEOTIDE SEQUENCE [LARGE SCALE GENOMIC DNA]</scope>
    <source>
        <strain evidence="3 4">NBRC 105374</strain>
    </source>
</reference>
<accession>A0A511YV83</accession>
<dbReference type="InterPro" id="IPR036866">
    <property type="entry name" value="RibonucZ/Hydroxyglut_hydro"/>
</dbReference>
<protein>
    <recommendedName>
        <fullName evidence="2">Metallo-beta-lactamase domain-containing protein</fullName>
    </recommendedName>
</protein>
<dbReference type="SUPFAM" id="SSF56281">
    <property type="entry name" value="Metallo-hydrolase/oxidoreductase"/>
    <property type="match status" value="1"/>
</dbReference>
<evidence type="ECO:0000313" key="3">
    <source>
        <dbReference type="EMBL" id="GEN79121.1"/>
    </source>
</evidence>
<dbReference type="RefSeq" id="WP_034245563.1">
    <property type="nucleotide sequence ID" value="NZ_BJYK01000001.1"/>
</dbReference>
<evidence type="ECO:0000313" key="4">
    <source>
        <dbReference type="Proteomes" id="UP000321484"/>
    </source>
</evidence>
<dbReference type="Gene3D" id="3.60.15.10">
    <property type="entry name" value="Ribonuclease Z/Hydroxyacylglutathione hydrolase-like"/>
    <property type="match status" value="1"/>
</dbReference>
<sequence length="254" mass="25734">MTTLTALHVGGPTLFLRWAGRAVICDPTFDEPGEYPGGVTLRKLTGPAVSPADLGPLDLALVSHDQHADNLDVAGRALLGSVPTVVSTTTAAARLPGVVGLEPWQALPLGDDGATVTAVPALHGPPGAEALTGPVVGFLLRAPGAPTVYVSGDNASVDVAAGIAREVPDVDVAVLHAGAANTGRFPEPLTLDAERAVAVAGLWPRAVVIPVHADGWAHFTEPVDAVVGAFAAAGLSHRLRVLVPGEETAVAFAR</sequence>
<dbReference type="InterPro" id="IPR001279">
    <property type="entry name" value="Metallo-B-lactamas"/>
</dbReference>
<name>A0A511YV83_9CELL</name>
<dbReference type="Pfam" id="PF12706">
    <property type="entry name" value="Lactamase_B_2"/>
    <property type="match status" value="1"/>
</dbReference>
<dbReference type="PANTHER" id="PTHR43546">
    <property type="entry name" value="UPF0173 METAL-DEPENDENT HYDROLASE MJ1163-RELATED"/>
    <property type="match status" value="1"/>
</dbReference>
<keyword evidence="1" id="KW-0378">Hydrolase</keyword>
<dbReference type="InterPro" id="IPR050114">
    <property type="entry name" value="UPF0173_UPF0282_UlaG_hydrolase"/>
</dbReference>
<feature type="domain" description="Metallo-beta-lactamase" evidence="2">
    <location>
        <begin position="21"/>
        <end position="212"/>
    </location>
</feature>
<evidence type="ECO:0000259" key="2">
    <source>
        <dbReference type="Pfam" id="PF12706"/>
    </source>
</evidence>
<organism evidence="3 4">
    <name type="scientific">Actinotalea fermentans</name>
    <dbReference type="NCBI Taxonomy" id="43671"/>
    <lineage>
        <taxon>Bacteria</taxon>
        <taxon>Bacillati</taxon>
        <taxon>Actinomycetota</taxon>
        <taxon>Actinomycetes</taxon>
        <taxon>Micrococcales</taxon>
        <taxon>Cellulomonadaceae</taxon>
        <taxon>Actinotalea</taxon>
    </lineage>
</organism>
<dbReference type="PANTHER" id="PTHR43546:SF9">
    <property type="entry name" value="L-ASCORBATE-6-PHOSPHATE LACTONASE ULAG-RELATED"/>
    <property type="match status" value="1"/>
</dbReference>
<proteinExistence type="predicted"/>
<keyword evidence="4" id="KW-1185">Reference proteome</keyword>
<dbReference type="Proteomes" id="UP000321484">
    <property type="component" value="Unassembled WGS sequence"/>
</dbReference>
<comment type="caution">
    <text evidence="3">The sequence shown here is derived from an EMBL/GenBank/DDBJ whole genome shotgun (WGS) entry which is preliminary data.</text>
</comment>